<accession>A0A9P8UDR7</accession>
<evidence type="ECO:0000256" key="1">
    <source>
        <dbReference type="SAM" id="SignalP"/>
    </source>
</evidence>
<sequence>MFLLAVAFFTGMEDAVTSLLLAGNLTTPRSWIQRSHVWQQISTKERTRHCSLVALEFGIEESYLVMANKNHQLGGDAFMPDTILKHFKPSRTNPIVPLRQSMRAPSGLASSYPATSGRTSETVGEVGKLGTFPSFSPWLILTFGKSEMKMPWQ</sequence>
<evidence type="ECO:0000313" key="2">
    <source>
        <dbReference type="EMBL" id="KAH6648057.1"/>
    </source>
</evidence>
<gene>
    <name evidence="2" type="ORF">BKA67DRAFT_539882</name>
</gene>
<proteinExistence type="predicted"/>
<name>A0A9P8UDR7_9PEZI</name>
<organism evidence="2 3">
    <name type="scientific">Truncatella angustata</name>
    <dbReference type="NCBI Taxonomy" id="152316"/>
    <lineage>
        <taxon>Eukaryota</taxon>
        <taxon>Fungi</taxon>
        <taxon>Dikarya</taxon>
        <taxon>Ascomycota</taxon>
        <taxon>Pezizomycotina</taxon>
        <taxon>Sordariomycetes</taxon>
        <taxon>Xylariomycetidae</taxon>
        <taxon>Amphisphaeriales</taxon>
        <taxon>Sporocadaceae</taxon>
        <taxon>Truncatella</taxon>
    </lineage>
</organism>
<feature type="chain" id="PRO_5040459115" evidence="1">
    <location>
        <begin position="19"/>
        <end position="153"/>
    </location>
</feature>
<protein>
    <submittedName>
        <fullName evidence="2">Uncharacterized protein</fullName>
    </submittedName>
</protein>
<dbReference type="GeneID" id="70129596"/>
<keyword evidence="1" id="KW-0732">Signal</keyword>
<dbReference type="EMBL" id="JAGPXC010000008">
    <property type="protein sequence ID" value="KAH6648057.1"/>
    <property type="molecule type" value="Genomic_DNA"/>
</dbReference>
<reference evidence="2" key="1">
    <citation type="journal article" date="2021" name="Nat. Commun.">
        <title>Genetic determinants of endophytism in the Arabidopsis root mycobiome.</title>
        <authorList>
            <person name="Mesny F."/>
            <person name="Miyauchi S."/>
            <person name="Thiergart T."/>
            <person name="Pickel B."/>
            <person name="Atanasova L."/>
            <person name="Karlsson M."/>
            <person name="Huettel B."/>
            <person name="Barry K.W."/>
            <person name="Haridas S."/>
            <person name="Chen C."/>
            <person name="Bauer D."/>
            <person name="Andreopoulos W."/>
            <person name="Pangilinan J."/>
            <person name="LaButti K."/>
            <person name="Riley R."/>
            <person name="Lipzen A."/>
            <person name="Clum A."/>
            <person name="Drula E."/>
            <person name="Henrissat B."/>
            <person name="Kohler A."/>
            <person name="Grigoriev I.V."/>
            <person name="Martin F.M."/>
            <person name="Hacquard S."/>
        </authorList>
    </citation>
    <scope>NUCLEOTIDE SEQUENCE</scope>
    <source>
        <strain evidence="2">MPI-SDFR-AT-0073</strain>
    </source>
</reference>
<dbReference type="AlphaFoldDB" id="A0A9P8UDR7"/>
<dbReference type="RefSeq" id="XP_045954569.1">
    <property type="nucleotide sequence ID" value="XM_046100704.1"/>
</dbReference>
<dbReference type="Proteomes" id="UP000758603">
    <property type="component" value="Unassembled WGS sequence"/>
</dbReference>
<feature type="signal peptide" evidence="1">
    <location>
        <begin position="1"/>
        <end position="18"/>
    </location>
</feature>
<evidence type="ECO:0000313" key="3">
    <source>
        <dbReference type="Proteomes" id="UP000758603"/>
    </source>
</evidence>
<keyword evidence="3" id="KW-1185">Reference proteome</keyword>
<comment type="caution">
    <text evidence="2">The sequence shown here is derived from an EMBL/GenBank/DDBJ whole genome shotgun (WGS) entry which is preliminary data.</text>
</comment>